<dbReference type="Gene3D" id="3.30.110.170">
    <property type="entry name" value="Protein of unknown function (DUF541), domain 1"/>
    <property type="match status" value="1"/>
</dbReference>
<dbReference type="OrthoDB" id="9785289at2"/>
<dbReference type="InterPro" id="IPR052022">
    <property type="entry name" value="26kDa_periplasmic_antigen"/>
</dbReference>
<keyword evidence="1" id="KW-0812">Transmembrane</keyword>
<sequence length="241" mass="27378">MQNKNYYILTVGLIIAALILGGFFYQAVKNQNTIKVVGISKKAFTADKLKWALTFETKADQDQLEQGYLEMQKKLSDFKKEIKNVGIETEQFNVQPITVNKEFNYITKNGNSQRVFTGYKLKQYLFLITEDIEAVEDLVLDPLKLYNKDIIIAASNLEYFYSEIDELKKEILAEATVNAQTRAEKMLANTNLKIDKVISMNSGVFQITEPYSTNTSSLGVYNTSSKNKEISVTAHTTFSIK</sequence>
<organism evidence="2 3">
    <name type="scientific">Halanaerobium praevalens (strain ATCC 33744 / DSM 2228 / GSL)</name>
    <dbReference type="NCBI Taxonomy" id="572479"/>
    <lineage>
        <taxon>Bacteria</taxon>
        <taxon>Bacillati</taxon>
        <taxon>Bacillota</taxon>
        <taxon>Clostridia</taxon>
        <taxon>Halanaerobiales</taxon>
        <taxon>Halanaerobiaceae</taxon>
        <taxon>Halanaerobium</taxon>
    </lineage>
</organism>
<dbReference type="PATRIC" id="fig|572479.3.peg.20"/>
<evidence type="ECO:0000256" key="1">
    <source>
        <dbReference type="SAM" id="Phobius"/>
    </source>
</evidence>
<evidence type="ECO:0008006" key="4">
    <source>
        <dbReference type="Google" id="ProtNLM"/>
    </source>
</evidence>
<dbReference type="AlphaFoldDB" id="E3DLK1"/>
<keyword evidence="1" id="KW-0472">Membrane</keyword>
<keyword evidence="3" id="KW-1185">Reference proteome</keyword>
<dbReference type="RefSeq" id="WP_014552216.1">
    <property type="nucleotide sequence ID" value="NC_017455.1"/>
</dbReference>
<reference evidence="3" key="1">
    <citation type="submission" date="2010-10" db="EMBL/GenBank/DDBJ databases">
        <title>The complete genome of Halanaerobium praevalens DSM 2228.</title>
        <authorList>
            <consortium name="US DOE Joint Genome Institute (JGI-PGF)"/>
            <person name="Lucas S."/>
            <person name="Copeland A."/>
            <person name="Lapidus A."/>
            <person name="Glavina del Rio T."/>
            <person name="Dalin E."/>
            <person name="Tice H."/>
            <person name="Bruce D."/>
            <person name="Goodwin L."/>
            <person name="Pitluck S."/>
            <person name="Kyrpides N."/>
            <person name="Mavromatis K."/>
            <person name="Ivanova N."/>
            <person name="Ovchinnikova G."/>
            <person name="Chertkov O."/>
            <person name="Detter J.C."/>
            <person name="Han C."/>
            <person name="Larimer F."/>
            <person name="Land M."/>
            <person name="Hauser L."/>
            <person name="Markowitz V."/>
            <person name="Cheng J.-F."/>
            <person name="Hugenholtz P."/>
            <person name="Woyke T."/>
            <person name="Wu D."/>
            <person name="Tindall B."/>
            <person name="Pomrenke H.G."/>
            <person name="Brambilla E."/>
            <person name="Klenk H.-P."/>
            <person name="Eisen J.A."/>
        </authorList>
    </citation>
    <scope>NUCLEOTIDE SEQUENCE [LARGE SCALE GENOMIC DNA]</scope>
    <source>
        <strain evidence="3">ATCC 33744 / DSM 2228 / GSL</strain>
    </source>
</reference>
<dbReference type="EMBL" id="CP002175">
    <property type="protein sequence ID" value="ADO76181.1"/>
    <property type="molecule type" value="Genomic_DNA"/>
</dbReference>
<dbReference type="KEGG" id="hpk:Hprae_0020"/>
<reference evidence="2 3" key="2">
    <citation type="journal article" date="2011" name="Stand. Genomic Sci.">
        <title>Complete genome sequence of the extremely halophilic Halanaerobium praevalens type strain (GSL).</title>
        <authorList>
            <person name="Ivanova N."/>
            <person name="Sikorski J."/>
            <person name="Chertkov O."/>
            <person name="Nolan M."/>
            <person name="Lucas S."/>
            <person name="Hammon N."/>
            <person name="Deshpande S."/>
            <person name="Cheng J.F."/>
            <person name="Tapia R."/>
            <person name="Han C."/>
            <person name="Goodwin L."/>
            <person name="Pitluck S."/>
            <person name="Huntemann M."/>
            <person name="Liolios K."/>
            <person name="Pagani I."/>
            <person name="Mavromatis K."/>
            <person name="Ovchinikova G."/>
            <person name="Pati A."/>
            <person name="Chen A."/>
            <person name="Palaniappan K."/>
            <person name="Land M."/>
            <person name="Hauser L."/>
            <person name="Brambilla E.M."/>
            <person name="Kannan K.P."/>
            <person name="Rohde M."/>
            <person name="Tindall B.J."/>
            <person name="Goker M."/>
            <person name="Detter J.C."/>
            <person name="Woyke T."/>
            <person name="Bristow J."/>
            <person name="Eisen J.A."/>
            <person name="Markowitz V."/>
            <person name="Hugenholtz P."/>
            <person name="Kyrpides N.C."/>
            <person name="Klenk H.P."/>
            <person name="Lapidus A."/>
        </authorList>
    </citation>
    <scope>NUCLEOTIDE SEQUENCE [LARGE SCALE GENOMIC DNA]</scope>
    <source>
        <strain evidence="3">ATCC 33744 / DSM 2228 / GSL</strain>
    </source>
</reference>
<protein>
    <recommendedName>
        <fullName evidence="4">SIMPL domain-containing protein</fullName>
    </recommendedName>
</protein>
<dbReference type="PANTHER" id="PTHR34387:SF2">
    <property type="entry name" value="SLR1258 PROTEIN"/>
    <property type="match status" value="1"/>
</dbReference>
<dbReference type="STRING" id="572479.Hprae_0020"/>
<accession>E3DLK1</accession>
<evidence type="ECO:0000313" key="2">
    <source>
        <dbReference type="EMBL" id="ADO76181.1"/>
    </source>
</evidence>
<dbReference type="PANTHER" id="PTHR34387">
    <property type="entry name" value="SLR1258 PROTEIN"/>
    <property type="match status" value="1"/>
</dbReference>
<name>E3DLK1_HALPG</name>
<evidence type="ECO:0000313" key="3">
    <source>
        <dbReference type="Proteomes" id="UP000006866"/>
    </source>
</evidence>
<dbReference type="Pfam" id="PF04402">
    <property type="entry name" value="SIMPL"/>
    <property type="match status" value="1"/>
</dbReference>
<feature type="transmembrane region" description="Helical" evidence="1">
    <location>
        <begin position="6"/>
        <end position="25"/>
    </location>
</feature>
<dbReference type="HOGENOM" id="CLU_077423_0_0_9"/>
<gene>
    <name evidence="2" type="ordered locus">Hprae_0020</name>
</gene>
<proteinExistence type="predicted"/>
<dbReference type="Gene3D" id="3.30.70.2970">
    <property type="entry name" value="Protein of unknown function (DUF541), domain 2"/>
    <property type="match status" value="1"/>
</dbReference>
<dbReference type="GO" id="GO:0006974">
    <property type="term" value="P:DNA damage response"/>
    <property type="evidence" value="ECO:0007669"/>
    <property type="project" value="TreeGrafter"/>
</dbReference>
<keyword evidence="1" id="KW-1133">Transmembrane helix</keyword>
<dbReference type="eggNOG" id="COG2859">
    <property type="taxonomic scope" value="Bacteria"/>
</dbReference>
<dbReference type="Proteomes" id="UP000006866">
    <property type="component" value="Chromosome"/>
</dbReference>
<dbReference type="InterPro" id="IPR007497">
    <property type="entry name" value="SIMPL/DUF541"/>
</dbReference>